<evidence type="ECO:0000256" key="1">
    <source>
        <dbReference type="ARBA" id="ARBA00008861"/>
    </source>
</evidence>
<sequence length="164" mass="18391">MAITRPELPVTLRPLFLYGTLRAMPLLAWALTGDSRKTDVVAPLIKPALLEGYARFSLFGKDYPALIKHNETSIVDGLLLCPQNKSQRRKLDDFEGEAYTVTPVQVTVVGEEGQMVEADIYLWNGERDAVSADSWDLDTFIKERLDDWIELFGGMQLVGDDEDA</sequence>
<dbReference type="SUPFAM" id="SSF110857">
    <property type="entry name" value="Gamma-glutamyl cyclotransferase-like"/>
    <property type="match status" value="1"/>
</dbReference>
<evidence type="ECO:0000256" key="2">
    <source>
        <dbReference type="ARBA" id="ARBA00022679"/>
    </source>
</evidence>
<dbReference type="GO" id="GO:0016740">
    <property type="term" value="F:transferase activity"/>
    <property type="evidence" value="ECO:0007669"/>
    <property type="project" value="UniProtKB-KW"/>
</dbReference>
<evidence type="ECO:0000259" key="4">
    <source>
        <dbReference type="Pfam" id="PF06094"/>
    </source>
</evidence>
<keyword evidence="6" id="KW-1185">Reference proteome</keyword>
<dbReference type="InParanoid" id="A0A2H3E6Y0"/>
<dbReference type="InterPro" id="IPR009288">
    <property type="entry name" value="AIG2-like_dom"/>
</dbReference>
<evidence type="ECO:0000256" key="3">
    <source>
        <dbReference type="ARBA" id="ARBA00030602"/>
    </source>
</evidence>
<dbReference type="InterPro" id="IPR013024">
    <property type="entry name" value="GGCT-like"/>
</dbReference>
<dbReference type="CDD" id="cd06661">
    <property type="entry name" value="GGCT_like"/>
    <property type="match status" value="1"/>
</dbReference>
<organism evidence="5 6">
    <name type="scientific">Armillaria gallica</name>
    <name type="common">Bulbous honey fungus</name>
    <name type="synonym">Armillaria bulbosa</name>
    <dbReference type="NCBI Taxonomy" id="47427"/>
    <lineage>
        <taxon>Eukaryota</taxon>
        <taxon>Fungi</taxon>
        <taxon>Dikarya</taxon>
        <taxon>Basidiomycota</taxon>
        <taxon>Agaricomycotina</taxon>
        <taxon>Agaricomycetes</taxon>
        <taxon>Agaricomycetidae</taxon>
        <taxon>Agaricales</taxon>
        <taxon>Marasmiineae</taxon>
        <taxon>Physalacriaceae</taxon>
        <taxon>Armillaria</taxon>
    </lineage>
</organism>
<comment type="similarity">
    <text evidence="1">Belongs to the gamma-glutamylcyclotransferase family.</text>
</comment>
<dbReference type="Proteomes" id="UP000217790">
    <property type="component" value="Unassembled WGS sequence"/>
</dbReference>
<keyword evidence="2" id="KW-0808">Transferase</keyword>
<dbReference type="PANTHER" id="PTHR31544:SF2">
    <property type="entry name" value="AIG2-LIKE PROTEIN D"/>
    <property type="match status" value="1"/>
</dbReference>
<dbReference type="Pfam" id="PF06094">
    <property type="entry name" value="GGACT"/>
    <property type="match status" value="1"/>
</dbReference>
<accession>A0A2H3E6Y0</accession>
<evidence type="ECO:0000313" key="6">
    <source>
        <dbReference type="Proteomes" id="UP000217790"/>
    </source>
</evidence>
<reference evidence="6" key="1">
    <citation type="journal article" date="2017" name="Nat. Ecol. Evol.">
        <title>Genome expansion and lineage-specific genetic innovations in the forest pathogenic fungi Armillaria.</title>
        <authorList>
            <person name="Sipos G."/>
            <person name="Prasanna A.N."/>
            <person name="Walter M.C."/>
            <person name="O'Connor E."/>
            <person name="Balint B."/>
            <person name="Krizsan K."/>
            <person name="Kiss B."/>
            <person name="Hess J."/>
            <person name="Varga T."/>
            <person name="Slot J."/>
            <person name="Riley R."/>
            <person name="Boka B."/>
            <person name="Rigling D."/>
            <person name="Barry K."/>
            <person name="Lee J."/>
            <person name="Mihaltcheva S."/>
            <person name="LaButti K."/>
            <person name="Lipzen A."/>
            <person name="Waldron R."/>
            <person name="Moloney N.M."/>
            <person name="Sperisen C."/>
            <person name="Kredics L."/>
            <person name="Vagvoelgyi C."/>
            <person name="Patrignani A."/>
            <person name="Fitzpatrick D."/>
            <person name="Nagy I."/>
            <person name="Doyle S."/>
            <person name="Anderson J.B."/>
            <person name="Grigoriev I.V."/>
            <person name="Gueldener U."/>
            <person name="Muensterkoetter M."/>
            <person name="Nagy L.G."/>
        </authorList>
    </citation>
    <scope>NUCLEOTIDE SEQUENCE [LARGE SCALE GENOMIC DNA]</scope>
    <source>
        <strain evidence="6">Ar21-2</strain>
    </source>
</reference>
<dbReference type="OrthoDB" id="1044435at2759"/>
<feature type="domain" description="Gamma-glutamylcyclotransferase AIG2-like" evidence="4">
    <location>
        <begin position="15"/>
        <end position="136"/>
    </location>
</feature>
<gene>
    <name evidence="5" type="ORF">ARMGADRAFT_1007550</name>
</gene>
<dbReference type="EMBL" id="KZ293647">
    <property type="protein sequence ID" value="PBK98908.1"/>
    <property type="molecule type" value="Genomic_DNA"/>
</dbReference>
<name>A0A2H3E6Y0_ARMGA</name>
<protein>
    <recommendedName>
        <fullName evidence="3">Putative gamma-glutamylcyclotransferase</fullName>
    </recommendedName>
</protein>
<dbReference type="PANTHER" id="PTHR31544">
    <property type="entry name" value="AIG2-LIKE PROTEIN D"/>
    <property type="match status" value="1"/>
</dbReference>
<evidence type="ECO:0000313" key="5">
    <source>
        <dbReference type="EMBL" id="PBK98908.1"/>
    </source>
</evidence>
<proteinExistence type="inferred from homology"/>
<dbReference type="Gene3D" id="3.10.490.10">
    <property type="entry name" value="Gamma-glutamyl cyclotransferase-like"/>
    <property type="match status" value="1"/>
</dbReference>
<dbReference type="InterPro" id="IPR036568">
    <property type="entry name" value="GGCT-like_sf"/>
</dbReference>
<dbReference type="OMA" id="LTTEPWE"/>
<dbReference type="InterPro" id="IPR045038">
    <property type="entry name" value="AIG2-like"/>
</dbReference>
<dbReference type="AlphaFoldDB" id="A0A2H3E6Y0"/>